<sequence length="210" mass="22052">MLALAVLAVVAIVLASLAVAGLLPSRRSDGGKGGGTVRAADAPLPRSGTGIEVGTADGARYRIAAVTGGVGGPPETSSQSPPSRTAFAYVEYILTNPTKGRVLLDFPGDVFVRRALVTPRARGRCMPQAGVPENLCTPPTTSEVVRRLAGGELIPGNGGARYMPPGASYLVRATVDVPVARALTRKDMRLYVWRQLYMADRLAEQAPFPR</sequence>
<dbReference type="EMBL" id="CP059572">
    <property type="protein sequence ID" value="QXJ24090.1"/>
    <property type="molecule type" value="Genomic_DNA"/>
</dbReference>
<name>A0ABX8QZ59_9ACTN</name>
<dbReference type="RefSeq" id="WP_231329786.1">
    <property type="nucleotide sequence ID" value="NZ_CP059572.1"/>
</dbReference>
<evidence type="ECO:0000313" key="2">
    <source>
        <dbReference type="EMBL" id="QXJ24090.1"/>
    </source>
</evidence>
<keyword evidence="3" id="KW-1185">Reference proteome</keyword>
<feature type="region of interest" description="Disordered" evidence="1">
    <location>
        <begin position="28"/>
        <end position="51"/>
    </location>
</feature>
<reference evidence="2" key="1">
    <citation type="submission" date="2020-07" db="EMBL/GenBank/DDBJ databases">
        <authorList>
            <person name="Tarantini F.S."/>
            <person name="Hong K.W."/>
            <person name="Chan K.G."/>
        </authorList>
    </citation>
    <scope>NUCLEOTIDE SEQUENCE</scope>
    <source>
        <strain evidence="2">32-07</strain>
    </source>
</reference>
<evidence type="ECO:0000313" key="3">
    <source>
        <dbReference type="Proteomes" id="UP001049518"/>
    </source>
</evidence>
<accession>A0ABX8QZ59</accession>
<dbReference type="Proteomes" id="UP001049518">
    <property type="component" value="Chromosome"/>
</dbReference>
<gene>
    <name evidence="2" type="ORF">AGRA3207_005343</name>
</gene>
<evidence type="ECO:0000256" key="1">
    <source>
        <dbReference type="SAM" id="MobiDB-lite"/>
    </source>
</evidence>
<protein>
    <submittedName>
        <fullName evidence="2">Uncharacterized protein</fullName>
    </submittedName>
</protein>
<organism evidence="2 3">
    <name type="scientific">Actinomadura graeca</name>
    <dbReference type="NCBI Taxonomy" id="2750812"/>
    <lineage>
        <taxon>Bacteria</taxon>
        <taxon>Bacillati</taxon>
        <taxon>Actinomycetota</taxon>
        <taxon>Actinomycetes</taxon>
        <taxon>Streptosporangiales</taxon>
        <taxon>Thermomonosporaceae</taxon>
        <taxon>Actinomadura</taxon>
    </lineage>
</organism>
<proteinExistence type="predicted"/>